<keyword evidence="1" id="KW-0812">Transmembrane</keyword>
<evidence type="ECO:0000313" key="3">
    <source>
        <dbReference type="Proteomes" id="UP000507470"/>
    </source>
</evidence>
<organism evidence="2 3">
    <name type="scientific">Mytilus coruscus</name>
    <name type="common">Sea mussel</name>
    <dbReference type="NCBI Taxonomy" id="42192"/>
    <lineage>
        <taxon>Eukaryota</taxon>
        <taxon>Metazoa</taxon>
        <taxon>Spiralia</taxon>
        <taxon>Lophotrochozoa</taxon>
        <taxon>Mollusca</taxon>
        <taxon>Bivalvia</taxon>
        <taxon>Autobranchia</taxon>
        <taxon>Pteriomorphia</taxon>
        <taxon>Mytilida</taxon>
        <taxon>Mytiloidea</taxon>
        <taxon>Mytilidae</taxon>
        <taxon>Mytilinae</taxon>
        <taxon>Mytilus</taxon>
    </lineage>
</organism>
<gene>
    <name evidence="2" type="ORF">MCOR_8880</name>
</gene>
<evidence type="ECO:0000313" key="2">
    <source>
        <dbReference type="EMBL" id="CAC5369838.1"/>
    </source>
</evidence>
<protein>
    <submittedName>
        <fullName evidence="2">Uncharacterized protein</fullName>
    </submittedName>
</protein>
<sequence length="155" mass="17805">MSRKNSLDQTDSFIFHTSKNSMNRSSIAASLESLYENFNVHIHTLKWSGLVILLSMMLATLVVTTNIYSSVNLPSHNCSDCIQIKTCGPNICKFVKQINLPHNYILSICEQFDEVDIREFFRGKPTNNAVQLNIDQLRYIKRILPTILKNAKRRN</sequence>
<proteinExistence type="predicted"/>
<dbReference type="Proteomes" id="UP000507470">
    <property type="component" value="Unassembled WGS sequence"/>
</dbReference>
<keyword evidence="1" id="KW-1133">Transmembrane helix</keyword>
<dbReference type="AlphaFoldDB" id="A0A6J8ALN3"/>
<reference evidence="2 3" key="1">
    <citation type="submission" date="2020-06" db="EMBL/GenBank/DDBJ databases">
        <authorList>
            <person name="Li R."/>
            <person name="Bekaert M."/>
        </authorList>
    </citation>
    <scope>NUCLEOTIDE SEQUENCE [LARGE SCALE GENOMIC DNA]</scope>
    <source>
        <strain evidence="3">wild</strain>
    </source>
</reference>
<dbReference type="EMBL" id="CACVKT020001621">
    <property type="protein sequence ID" value="CAC5369838.1"/>
    <property type="molecule type" value="Genomic_DNA"/>
</dbReference>
<name>A0A6J8ALN3_MYTCO</name>
<accession>A0A6J8ALN3</accession>
<keyword evidence="3" id="KW-1185">Reference proteome</keyword>
<evidence type="ECO:0000256" key="1">
    <source>
        <dbReference type="SAM" id="Phobius"/>
    </source>
</evidence>
<feature type="transmembrane region" description="Helical" evidence="1">
    <location>
        <begin position="47"/>
        <end position="68"/>
    </location>
</feature>
<keyword evidence="1" id="KW-0472">Membrane</keyword>